<sequence length="792" mass="88409">MEQEQQTPPKKLDPSQLELPETLPILPLHGFVFYPGMGFPLQVSSETSKQLIDDILLGDRMMGLVPSRREQTRDEDVLGPDDLYQVGVVGYLHKLNKAPEGYYQILVSGTKKFAISAFVDSQPYMRAKVVEVPMEIVENKQIEALLFNIRTQFQKLVGATELPQELVATINSLANPFYVAYLVSSQLNLKIEMEQEILEITPLHDLLHRVAMELAKRLETVEMSNQLQASMKKDMDERQREFFLRQQLQAIRKELGEGDDDKVEVKELKEKVAEKGLSPQARAVVDKELVRLERIPPSSPEYTVSRNYIDWILDLPWLDSTTDTLDLLKAEADLNQDHYGLKKIKKRILEFLAVRKLKEDIHGPILCFVGPPGVGKTSLGQSIARTMNRKFVRIALGGVRDEAEIRGHRRTYIGALPGRIIESLKRAGSNNPVFLLDEIDKLGNDFRGDPSSALLEVLDPEQNATFTDHYLDIEFDLSKVMFIATANVLDTIPGPLRDRMEVVELSGYTQQEKVAIASRHLLPKQLEAHALTEDDLEIPEAAIETLIASYTREAGVRNLEREIAAICRGTAAEIARGRSEKMLVTPEKLYDFLGPQRFYPEMKARSWGPGLATGLAWTPVGGQILFIETSKMKGRGGLTLTGKLGEVMKESATAALTYIRSHAQDLGVDEEIFATIDLHVHVPEGAIPKDGPSAGVAMVSSLVSVILGRPVRQDVAMTGEITLRGDVLPVGGIGEKVLAALRAGIRELILPVLNEKDVLEIPEDIRQGVVFHYPHTIREVLEIAMEKTEAQR</sequence>
<dbReference type="FunFam" id="3.40.50.300:FF:000382">
    <property type="entry name" value="Lon protease homolog 2, peroxisomal"/>
    <property type="match status" value="1"/>
</dbReference>
<dbReference type="CDD" id="cd19500">
    <property type="entry name" value="RecA-like_Lon"/>
    <property type="match status" value="1"/>
</dbReference>
<dbReference type="PIRSF" id="PIRSF001174">
    <property type="entry name" value="Lon_proteas"/>
    <property type="match status" value="1"/>
</dbReference>
<dbReference type="SUPFAM" id="SSF54211">
    <property type="entry name" value="Ribosomal protein S5 domain 2-like"/>
    <property type="match status" value="1"/>
</dbReference>
<comment type="induction">
    <text evidence="9">By heat shock.</text>
</comment>
<dbReference type="PANTHER" id="PTHR10046">
    <property type="entry name" value="ATP DEPENDENT LON PROTEASE FAMILY MEMBER"/>
    <property type="match status" value="1"/>
</dbReference>
<evidence type="ECO:0000256" key="9">
    <source>
        <dbReference type="HAMAP-Rule" id="MF_01973"/>
    </source>
</evidence>
<dbReference type="SUPFAM" id="SSF88697">
    <property type="entry name" value="PUA domain-like"/>
    <property type="match status" value="1"/>
</dbReference>
<dbReference type="Pfam" id="PF05362">
    <property type="entry name" value="Lon_C"/>
    <property type="match status" value="1"/>
</dbReference>
<dbReference type="InterPro" id="IPR015947">
    <property type="entry name" value="PUA-like_sf"/>
</dbReference>
<dbReference type="PROSITE" id="PS51786">
    <property type="entry name" value="LON_PROTEOLYTIC"/>
    <property type="match status" value="1"/>
</dbReference>
<feature type="domain" description="Lon proteolytic" evidence="15">
    <location>
        <begin position="606"/>
        <end position="787"/>
    </location>
</feature>
<dbReference type="Gene3D" id="3.30.230.10">
    <property type="match status" value="1"/>
</dbReference>
<dbReference type="PROSITE" id="PS51787">
    <property type="entry name" value="LON_N"/>
    <property type="match status" value="1"/>
</dbReference>
<dbReference type="AlphaFoldDB" id="A0A7U3YKT1"/>
<dbReference type="Gene3D" id="1.10.8.60">
    <property type="match status" value="1"/>
</dbReference>
<dbReference type="InterPro" id="IPR008268">
    <property type="entry name" value="Peptidase_S16_AS"/>
</dbReference>
<evidence type="ECO:0000313" key="17">
    <source>
        <dbReference type="EMBL" id="ADW17219.1"/>
    </source>
</evidence>
<gene>
    <name evidence="9" type="primary">lon</name>
    <name evidence="17" type="ordered locus">Despr_1047</name>
</gene>
<evidence type="ECO:0000256" key="13">
    <source>
        <dbReference type="PROSITE-ProRule" id="PRU01122"/>
    </source>
</evidence>
<dbReference type="InterPro" id="IPR003111">
    <property type="entry name" value="Lon_prtase_N"/>
</dbReference>
<dbReference type="SMART" id="SM00464">
    <property type="entry name" value="LON"/>
    <property type="match status" value="1"/>
</dbReference>
<comment type="subcellular location">
    <subcellularLocation>
        <location evidence="1 9 10">Cytoplasm</location>
    </subcellularLocation>
</comment>
<dbReference type="GO" id="GO:0004176">
    <property type="term" value="F:ATP-dependent peptidase activity"/>
    <property type="evidence" value="ECO:0007669"/>
    <property type="project" value="UniProtKB-UniRule"/>
</dbReference>
<evidence type="ECO:0000256" key="6">
    <source>
        <dbReference type="ARBA" id="ARBA00022825"/>
    </source>
</evidence>
<dbReference type="GO" id="GO:0005737">
    <property type="term" value="C:cytoplasm"/>
    <property type="evidence" value="ECO:0007669"/>
    <property type="project" value="UniProtKB-SubCell"/>
</dbReference>
<dbReference type="HAMAP" id="MF_01973">
    <property type="entry name" value="lon_bact"/>
    <property type="match status" value="1"/>
</dbReference>
<dbReference type="InterPro" id="IPR046336">
    <property type="entry name" value="Lon_prtase_N_sf"/>
</dbReference>
<dbReference type="GO" id="GO:0006515">
    <property type="term" value="P:protein quality control for misfolded or incompletely synthesized proteins"/>
    <property type="evidence" value="ECO:0007669"/>
    <property type="project" value="UniProtKB-UniRule"/>
</dbReference>
<evidence type="ECO:0000256" key="8">
    <source>
        <dbReference type="ARBA" id="ARBA00023016"/>
    </source>
</evidence>
<feature type="active site" evidence="9 11">
    <location>
        <position position="736"/>
    </location>
</feature>
<keyword evidence="4 9" id="KW-0547">Nucleotide-binding</keyword>
<dbReference type="SMART" id="SM00382">
    <property type="entry name" value="AAA"/>
    <property type="match status" value="1"/>
</dbReference>
<dbReference type="InterPro" id="IPR008269">
    <property type="entry name" value="Lon_proteolytic"/>
</dbReference>
<dbReference type="GO" id="GO:0016887">
    <property type="term" value="F:ATP hydrolysis activity"/>
    <property type="evidence" value="ECO:0007669"/>
    <property type="project" value="UniProtKB-UniRule"/>
</dbReference>
<evidence type="ECO:0000256" key="1">
    <source>
        <dbReference type="ARBA" id="ARBA00004496"/>
    </source>
</evidence>
<dbReference type="GO" id="GO:0004252">
    <property type="term" value="F:serine-type endopeptidase activity"/>
    <property type="evidence" value="ECO:0007669"/>
    <property type="project" value="UniProtKB-UniRule"/>
</dbReference>
<dbReference type="InterPro" id="IPR004815">
    <property type="entry name" value="Lon_bac/euk-typ"/>
</dbReference>
<dbReference type="Pfam" id="PF22667">
    <property type="entry name" value="Lon_lid"/>
    <property type="match status" value="1"/>
</dbReference>
<evidence type="ECO:0000256" key="10">
    <source>
        <dbReference type="PIRNR" id="PIRNR001174"/>
    </source>
</evidence>
<dbReference type="Gene3D" id="2.30.130.40">
    <property type="entry name" value="LON domain-like"/>
    <property type="match status" value="1"/>
</dbReference>
<dbReference type="Gene3D" id="1.20.5.5270">
    <property type="match status" value="1"/>
</dbReference>
<evidence type="ECO:0000256" key="14">
    <source>
        <dbReference type="RuleBase" id="RU000591"/>
    </source>
</evidence>
<feature type="binding site" evidence="9 12">
    <location>
        <begin position="370"/>
        <end position="377"/>
    </location>
    <ligand>
        <name>ATP</name>
        <dbReference type="ChEBI" id="CHEBI:30616"/>
    </ligand>
</feature>
<evidence type="ECO:0000256" key="4">
    <source>
        <dbReference type="ARBA" id="ARBA00022741"/>
    </source>
</evidence>
<dbReference type="InterPro" id="IPR027417">
    <property type="entry name" value="P-loop_NTPase"/>
</dbReference>
<dbReference type="EMBL" id="CP002364">
    <property type="protein sequence ID" value="ADW17219.1"/>
    <property type="molecule type" value="Genomic_DNA"/>
</dbReference>
<dbReference type="Pfam" id="PF00004">
    <property type="entry name" value="AAA"/>
    <property type="match status" value="1"/>
</dbReference>
<dbReference type="GO" id="GO:0005524">
    <property type="term" value="F:ATP binding"/>
    <property type="evidence" value="ECO:0007669"/>
    <property type="project" value="UniProtKB-UniRule"/>
</dbReference>
<protein>
    <recommendedName>
        <fullName evidence="9 10">Lon protease</fullName>
        <ecNumber evidence="9 10">3.4.21.53</ecNumber>
    </recommendedName>
    <alternativeName>
        <fullName evidence="9">ATP-dependent protease La</fullName>
    </alternativeName>
</protein>
<evidence type="ECO:0000256" key="2">
    <source>
        <dbReference type="ARBA" id="ARBA00022490"/>
    </source>
</evidence>
<evidence type="ECO:0000256" key="12">
    <source>
        <dbReference type="PIRSR" id="PIRSR001174-2"/>
    </source>
</evidence>
<comment type="subunit">
    <text evidence="9 10">Homohexamer. Organized in a ring with a central cavity.</text>
</comment>
<dbReference type="GO" id="GO:0043565">
    <property type="term" value="F:sequence-specific DNA binding"/>
    <property type="evidence" value="ECO:0007669"/>
    <property type="project" value="UniProtKB-UniRule"/>
</dbReference>
<keyword evidence="2 9" id="KW-0963">Cytoplasm</keyword>
<dbReference type="EC" id="3.4.21.53" evidence="9 10"/>
<dbReference type="InterPro" id="IPR054594">
    <property type="entry name" value="Lon_lid"/>
</dbReference>
<evidence type="ECO:0000259" key="16">
    <source>
        <dbReference type="PROSITE" id="PS51787"/>
    </source>
</evidence>
<keyword evidence="6 9" id="KW-0720">Serine protease</keyword>
<dbReference type="Gene3D" id="3.40.50.300">
    <property type="entry name" value="P-loop containing nucleotide triphosphate hydrolases"/>
    <property type="match status" value="1"/>
</dbReference>
<dbReference type="GO" id="GO:0034605">
    <property type="term" value="P:cellular response to heat"/>
    <property type="evidence" value="ECO:0007669"/>
    <property type="project" value="UniProtKB-UniRule"/>
</dbReference>
<evidence type="ECO:0000256" key="7">
    <source>
        <dbReference type="ARBA" id="ARBA00022840"/>
    </source>
</evidence>
<dbReference type="InterPro" id="IPR020568">
    <property type="entry name" value="Ribosomal_Su5_D2-typ_SF"/>
</dbReference>
<dbReference type="InterPro" id="IPR027065">
    <property type="entry name" value="Lon_Prtase"/>
</dbReference>
<dbReference type="SUPFAM" id="SSF52540">
    <property type="entry name" value="P-loop containing nucleoside triphosphate hydrolases"/>
    <property type="match status" value="1"/>
</dbReference>
<dbReference type="Pfam" id="PF02190">
    <property type="entry name" value="LON_substr_bdg"/>
    <property type="match status" value="1"/>
</dbReference>
<comment type="similarity">
    <text evidence="9 10 13 14">Belongs to the peptidase S16 family.</text>
</comment>
<dbReference type="Gene3D" id="1.20.58.1480">
    <property type="match status" value="1"/>
</dbReference>
<dbReference type="PROSITE" id="PS01046">
    <property type="entry name" value="LON_SER"/>
    <property type="match status" value="1"/>
</dbReference>
<keyword evidence="8 9" id="KW-0346">Stress response</keyword>
<evidence type="ECO:0000313" key="18">
    <source>
        <dbReference type="Proteomes" id="UP000006365"/>
    </source>
</evidence>
<dbReference type="InterPro" id="IPR003959">
    <property type="entry name" value="ATPase_AAA_core"/>
</dbReference>
<dbReference type="InterPro" id="IPR003593">
    <property type="entry name" value="AAA+_ATPase"/>
</dbReference>
<dbReference type="RefSeq" id="WP_015723762.1">
    <property type="nucleotide sequence ID" value="NC_014972.1"/>
</dbReference>
<dbReference type="NCBIfam" id="TIGR00763">
    <property type="entry name" value="lon"/>
    <property type="match status" value="1"/>
</dbReference>
<dbReference type="InterPro" id="IPR027543">
    <property type="entry name" value="Lon_bac"/>
</dbReference>
<name>A0A7U3YKT1_DESPD</name>
<keyword evidence="3 9" id="KW-0645">Protease</keyword>
<feature type="active site" evidence="9 11">
    <location>
        <position position="693"/>
    </location>
</feature>
<proteinExistence type="evidence at transcript level"/>
<comment type="function">
    <text evidence="9">ATP-dependent serine protease that mediates the selective degradation of mutant and abnormal proteins as well as certain short-lived regulatory proteins. Required for cellular homeostasis and for survival from DNA damage and developmental changes induced by stress. Degrades polypeptides processively to yield small peptide fragments that are 5 to 10 amino acids long. Binds to DNA in a double-stranded, site-specific manner.</text>
</comment>
<keyword evidence="18" id="KW-1185">Reference proteome</keyword>
<evidence type="ECO:0000256" key="11">
    <source>
        <dbReference type="PIRSR" id="PIRSR001174-1"/>
    </source>
</evidence>
<dbReference type="InterPro" id="IPR014721">
    <property type="entry name" value="Ribsml_uS5_D2-typ_fold_subgr"/>
</dbReference>
<evidence type="ECO:0000256" key="3">
    <source>
        <dbReference type="ARBA" id="ARBA00022670"/>
    </source>
</evidence>
<dbReference type="Proteomes" id="UP000006365">
    <property type="component" value="Chromosome"/>
</dbReference>
<comment type="catalytic activity">
    <reaction evidence="9 10 13">
        <text>Hydrolysis of proteins in presence of ATP.</text>
        <dbReference type="EC" id="3.4.21.53"/>
    </reaction>
</comment>
<evidence type="ECO:0000256" key="5">
    <source>
        <dbReference type="ARBA" id="ARBA00022801"/>
    </source>
</evidence>
<dbReference type="KEGG" id="dpr:Despr_1047"/>
<dbReference type="PRINTS" id="PR00830">
    <property type="entry name" value="ENDOLAPTASE"/>
</dbReference>
<feature type="domain" description="Lon N-terminal" evidence="16">
    <location>
        <begin position="23"/>
        <end position="218"/>
    </location>
</feature>
<organism evidence="17 18">
    <name type="scientific">Desulfobulbus propionicus (strain ATCC 33891 / DSM 2032 / VKM B-1956 / 1pr3)</name>
    <dbReference type="NCBI Taxonomy" id="577650"/>
    <lineage>
        <taxon>Bacteria</taxon>
        <taxon>Pseudomonadati</taxon>
        <taxon>Thermodesulfobacteriota</taxon>
        <taxon>Desulfobulbia</taxon>
        <taxon>Desulfobulbales</taxon>
        <taxon>Desulfobulbaceae</taxon>
        <taxon>Desulfobulbus</taxon>
    </lineage>
</organism>
<keyword evidence="5 9" id="KW-0378">Hydrolase</keyword>
<accession>A0A7U3YKT1</accession>
<dbReference type="FunFam" id="1.20.5.5270:FF:000002">
    <property type="entry name" value="Lon protease homolog"/>
    <property type="match status" value="1"/>
</dbReference>
<reference evidence="17 18" key="1">
    <citation type="journal article" date="2011" name="Stand. Genomic Sci.">
        <title>Complete genome sequence of Desulfobulbus propionicus type strain (1pr3).</title>
        <authorList>
            <person name="Pagani I."/>
            <person name="Lapidus A."/>
            <person name="Nolan M."/>
            <person name="Lucas S."/>
            <person name="Hammon N."/>
            <person name="Deshpande S."/>
            <person name="Cheng J.F."/>
            <person name="Chertkov O."/>
            <person name="Davenport K."/>
            <person name="Tapia R."/>
            <person name="Han C."/>
            <person name="Goodwin L."/>
            <person name="Pitluck S."/>
            <person name="Liolios K."/>
            <person name="Mavromatis K."/>
            <person name="Ivanova N."/>
            <person name="Mikhailova N."/>
            <person name="Pati A."/>
            <person name="Chen A."/>
            <person name="Palaniappan K."/>
            <person name="Land M."/>
            <person name="Hauser L."/>
            <person name="Chang Y.J."/>
            <person name="Jeffries C.D."/>
            <person name="Detter J.C."/>
            <person name="Brambilla E."/>
            <person name="Kannan K.P."/>
            <person name="Djao O.D."/>
            <person name="Rohde M."/>
            <person name="Pukall R."/>
            <person name="Spring S."/>
            <person name="Goker M."/>
            <person name="Sikorski J."/>
            <person name="Woyke T."/>
            <person name="Bristow J."/>
            <person name="Eisen J.A."/>
            <person name="Markowitz V."/>
            <person name="Hugenholtz P."/>
            <person name="Kyrpides N.C."/>
            <person name="Klenk H.P."/>
        </authorList>
    </citation>
    <scope>NUCLEOTIDE SEQUENCE [LARGE SCALE GENOMIC DNA]</scope>
    <source>
        <strain evidence="18">ATCC 33891 / DSM 2032 / 1pr3</strain>
    </source>
</reference>
<keyword evidence="7 9" id="KW-0067">ATP-binding</keyword>
<evidence type="ECO:0000259" key="15">
    <source>
        <dbReference type="PROSITE" id="PS51786"/>
    </source>
</evidence>